<accession>A0A1I4AF75</accession>
<dbReference type="STRING" id="52560.SAMN04488082_1372"/>
<keyword evidence="2" id="KW-1185">Reference proteome</keyword>
<dbReference type="OrthoDB" id="7866342at2"/>
<sequence>MAVTISRVDLEALIGPECAAWLLARFGGLSLYIPKRKGAGQAIEAVVGAVAFEVLQAEFGGMNVSLPGKDKAPTLKAQIIPLIEAGLSHNEIAERLECSWRHVAGVKQDMGLTKPTARKKRQKPR</sequence>
<reference evidence="2" key="1">
    <citation type="submission" date="2016-10" db="EMBL/GenBank/DDBJ databases">
        <authorList>
            <person name="Varghese N."/>
            <person name="Submissions S."/>
        </authorList>
    </citation>
    <scope>NUCLEOTIDE SEQUENCE [LARGE SCALE GENOMIC DNA]</scope>
    <source>
        <strain evidence="2">DSM 5918</strain>
    </source>
</reference>
<dbReference type="AlphaFoldDB" id="A0A1I4AF75"/>
<evidence type="ECO:0000313" key="2">
    <source>
        <dbReference type="Proteomes" id="UP000198635"/>
    </source>
</evidence>
<proteinExistence type="predicted"/>
<dbReference type="EMBL" id="FORX01000037">
    <property type="protein sequence ID" value="SFK54840.1"/>
    <property type="molecule type" value="Genomic_DNA"/>
</dbReference>
<protein>
    <recommendedName>
        <fullName evidence="3">Homeodomain-like domain-containing protein</fullName>
    </recommendedName>
</protein>
<organism evidence="1 2">
    <name type="scientific">Desulfomicrobium apsheronum</name>
    <dbReference type="NCBI Taxonomy" id="52560"/>
    <lineage>
        <taxon>Bacteria</taxon>
        <taxon>Pseudomonadati</taxon>
        <taxon>Thermodesulfobacteriota</taxon>
        <taxon>Desulfovibrionia</taxon>
        <taxon>Desulfovibrionales</taxon>
        <taxon>Desulfomicrobiaceae</taxon>
        <taxon>Desulfomicrobium</taxon>
    </lineage>
</organism>
<evidence type="ECO:0000313" key="1">
    <source>
        <dbReference type="EMBL" id="SFK54840.1"/>
    </source>
</evidence>
<name>A0A1I4AF75_9BACT</name>
<dbReference type="RefSeq" id="WP_092379649.1">
    <property type="nucleotide sequence ID" value="NZ_FORX01000037.1"/>
</dbReference>
<evidence type="ECO:0008006" key="3">
    <source>
        <dbReference type="Google" id="ProtNLM"/>
    </source>
</evidence>
<dbReference type="Proteomes" id="UP000198635">
    <property type="component" value="Unassembled WGS sequence"/>
</dbReference>
<gene>
    <name evidence="1" type="ORF">SAMN04488082_1372</name>
</gene>